<keyword evidence="1" id="KW-0548">Nucleotidyltransferase</keyword>
<dbReference type="Proteomes" id="UP000830375">
    <property type="component" value="Unassembled WGS sequence"/>
</dbReference>
<keyword evidence="2" id="KW-1185">Reference proteome</keyword>
<evidence type="ECO:0000313" key="1">
    <source>
        <dbReference type="EMBL" id="KAI2660084.1"/>
    </source>
</evidence>
<reference evidence="1 2" key="1">
    <citation type="submission" date="2022-01" db="EMBL/GenBank/DDBJ databases">
        <title>A high-quality chromosome-level genome assembly of rohu carp, Labeo rohita.</title>
        <authorList>
            <person name="Arick M.A. II"/>
            <person name="Hsu C.-Y."/>
            <person name="Magbanua Z."/>
            <person name="Pechanova O."/>
            <person name="Grover C."/>
            <person name="Miller E."/>
            <person name="Thrash A."/>
            <person name="Ezzel L."/>
            <person name="Alam S."/>
            <person name="Benzie J."/>
            <person name="Hamilton M."/>
            <person name="Karsi A."/>
            <person name="Lawrence M.L."/>
            <person name="Peterson D.G."/>
        </authorList>
    </citation>
    <scope>NUCLEOTIDE SEQUENCE [LARGE SCALE GENOMIC DNA]</scope>
    <source>
        <strain evidence="2">BAU-BD-2019</strain>
        <tissue evidence="1">Blood</tissue>
    </source>
</reference>
<evidence type="ECO:0000313" key="2">
    <source>
        <dbReference type="Proteomes" id="UP000830375"/>
    </source>
</evidence>
<gene>
    <name evidence="1" type="ORF">H4Q32_022686</name>
</gene>
<comment type="caution">
    <text evidence="1">The sequence shown here is derived from an EMBL/GenBank/DDBJ whole genome shotgun (WGS) entry which is preliminary data.</text>
</comment>
<accession>A0ABQ8MB08</accession>
<protein>
    <submittedName>
        <fullName evidence="1">Galactose-1-phosphate uridylyltransferase</fullName>
    </submittedName>
</protein>
<organism evidence="1 2">
    <name type="scientific">Labeo rohita</name>
    <name type="common">Indian major carp</name>
    <name type="synonym">Cyprinus rohita</name>
    <dbReference type="NCBI Taxonomy" id="84645"/>
    <lineage>
        <taxon>Eukaryota</taxon>
        <taxon>Metazoa</taxon>
        <taxon>Chordata</taxon>
        <taxon>Craniata</taxon>
        <taxon>Vertebrata</taxon>
        <taxon>Euteleostomi</taxon>
        <taxon>Actinopterygii</taxon>
        <taxon>Neopterygii</taxon>
        <taxon>Teleostei</taxon>
        <taxon>Ostariophysi</taxon>
        <taxon>Cypriniformes</taxon>
        <taxon>Cyprinidae</taxon>
        <taxon>Labeoninae</taxon>
        <taxon>Labeonini</taxon>
        <taxon>Labeo</taxon>
    </lineage>
</organism>
<dbReference type="EMBL" id="JACTAM010000010">
    <property type="protein sequence ID" value="KAI2660084.1"/>
    <property type="molecule type" value="Genomic_DNA"/>
</dbReference>
<keyword evidence="1" id="KW-0808">Transferase</keyword>
<dbReference type="GO" id="GO:0016779">
    <property type="term" value="F:nucleotidyltransferase activity"/>
    <property type="evidence" value="ECO:0007669"/>
    <property type="project" value="UniProtKB-KW"/>
</dbReference>
<proteinExistence type="predicted"/>
<name>A0ABQ8MB08_LABRO</name>
<sequence length="117" mass="13457">MLFWLYQLSLISGTFHTGFTTLCYSRFSLQVWASNFLPNEPALAERCQRDFLQKHGEPLLVQYARMEAQAQDADGMPNQQGRTERTARSAALALYRNLLAKHASQREKAFISIMRET</sequence>